<comment type="caution">
    <text evidence="2">The sequence shown here is derived from an EMBL/GenBank/DDBJ whole genome shotgun (WGS) entry which is preliminary data.</text>
</comment>
<organism evidence="2">
    <name type="scientific">Solanum chilense</name>
    <name type="common">Tomato</name>
    <name type="synonym">Lycopersicon chilense</name>
    <dbReference type="NCBI Taxonomy" id="4083"/>
    <lineage>
        <taxon>Eukaryota</taxon>
        <taxon>Viridiplantae</taxon>
        <taxon>Streptophyta</taxon>
        <taxon>Embryophyta</taxon>
        <taxon>Tracheophyta</taxon>
        <taxon>Spermatophyta</taxon>
        <taxon>Magnoliopsida</taxon>
        <taxon>eudicotyledons</taxon>
        <taxon>Gunneridae</taxon>
        <taxon>Pentapetalae</taxon>
        <taxon>asterids</taxon>
        <taxon>lamiids</taxon>
        <taxon>Solanales</taxon>
        <taxon>Solanaceae</taxon>
        <taxon>Solanoideae</taxon>
        <taxon>Solaneae</taxon>
        <taxon>Solanum</taxon>
        <taxon>Solanum subgen. Lycopersicon</taxon>
    </lineage>
</organism>
<gene>
    <name evidence="2" type="ORF">EJD97_023691</name>
</gene>
<feature type="compositionally biased region" description="Basic and acidic residues" evidence="1">
    <location>
        <begin position="38"/>
        <end position="47"/>
    </location>
</feature>
<dbReference type="EMBL" id="RXGB01007751">
    <property type="protein sequence ID" value="TMW85152.1"/>
    <property type="molecule type" value="Genomic_DNA"/>
</dbReference>
<sequence length="210" mass="24160">MAKTRGGMVKKIVPKPGKNKKRKVKPQASTRCSKKKKVFVEEPKYDSYSDTMDEIDNYEESFDEVESSEESSGDESTSEDSRDTGDEDDDPLSWPTCAREISDKSYNLTTCMDELGSFPFKIYVRARMTLYNDFRNVLLNEKNYNDFKEEKLEENKANGEEENEQQQEKITENEEEEKLEEEGLAIEVKISVMGIVMELIAHVGGDYVQL</sequence>
<evidence type="ECO:0000256" key="1">
    <source>
        <dbReference type="SAM" id="MobiDB-lite"/>
    </source>
</evidence>
<protein>
    <submittedName>
        <fullName evidence="2">Uncharacterized protein</fullName>
    </submittedName>
</protein>
<reference evidence="2" key="1">
    <citation type="submission" date="2019-05" db="EMBL/GenBank/DDBJ databases">
        <title>The de novo reference genome and transcriptome assemblies of the wild tomato species Solanum chilense.</title>
        <authorList>
            <person name="Stam R."/>
            <person name="Nosenko T."/>
            <person name="Hoerger A.C."/>
            <person name="Stephan W."/>
            <person name="Seidel M.A."/>
            <person name="Kuhn J.M.M."/>
            <person name="Haberer G."/>
            <person name="Tellier A."/>
        </authorList>
    </citation>
    <scope>NUCLEOTIDE SEQUENCE</scope>
    <source>
        <tissue evidence="2">Mature leaves</tissue>
    </source>
</reference>
<accession>A0A6N2ARR3</accession>
<evidence type="ECO:0000313" key="2">
    <source>
        <dbReference type="EMBL" id="TMW85152.1"/>
    </source>
</evidence>
<name>A0A6N2ARR3_SOLCI</name>
<feature type="region of interest" description="Disordered" evidence="1">
    <location>
        <begin position="154"/>
        <end position="180"/>
    </location>
</feature>
<proteinExistence type="predicted"/>
<feature type="compositionally biased region" description="Acidic residues" evidence="1">
    <location>
        <begin position="51"/>
        <end position="78"/>
    </location>
</feature>
<feature type="region of interest" description="Disordered" evidence="1">
    <location>
        <begin position="1"/>
        <end position="96"/>
    </location>
</feature>
<dbReference type="AlphaFoldDB" id="A0A6N2ARR3"/>